<feature type="region of interest" description="Disordered" evidence="4">
    <location>
        <begin position="558"/>
        <end position="665"/>
    </location>
</feature>
<dbReference type="Gene3D" id="1.20.920.10">
    <property type="entry name" value="Bromodomain-like"/>
    <property type="match status" value="1"/>
</dbReference>
<feature type="compositionally biased region" description="Low complexity" evidence="4">
    <location>
        <begin position="574"/>
        <end position="592"/>
    </location>
</feature>
<dbReference type="GO" id="GO:0035267">
    <property type="term" value="C:NuA4 histone acetyltransferase complex"/>
    <property type="evidence" value="ECO:0007669"/>
    <property type="project" value="TreeGrafter"/>
</dbReference>
<dbReference type="PROSITE" id="PS50014">
    <property type="entry name" value="BROMODOMAIN_2"/>
    <property type="match status" value="1"/>
</dbReference>
<evidence type="ECO:0000256" key="2">
    <source>
        <dbReference type="PROSITE-ProRule" id="PRU00035"/>
    </source>
</evidence>
<dbReference type="SUPFAM" id="SSF47370">
    <property type="entry name" value="Bromodomain"/>
    <property type="match status" value="1"/>
</dbReference>
<feature type="compositionally biased region" description="Basic residues" evidence="4">
    <location>
        <begin position="656"/>
        <end position="665"/>
    </location>
</feature>
<dbReference type="InterPro" id="IPR036427">
    <property type="entry name" value="Bromodomain-like_sf"/>
</dbReference>
<dbReference type="Proteomes" id="UP000887565">
    <property type="component" value="Unplaced"/>
</dbReference>
<evidence type="ECO:0000313" key="7">
    <source>
        <dbReference type="WBParaSite" id="nRc.2.0.1.t27183-RA"/>
    </source>
</evidence>
<reference evidence="7" key="1">
    <citation type="submission" date="2022-11" db="UniProtKB">
        <authorList>
            <consortium name="WormBaseParasite"/>
        </authorList>
    </citation>
    <scope>IDENTIFICATION</scope>
</reference>
<accession>A0A915JM48</accession>
<keyword evidence="1 2" id="KW-0103">Bromodomain</keyword>
<feature type="coiled-coil region" evidence="3">
    <location>
        <begin position="101"/>
        <end position="135"/>
    </location>
</feature>
<dbReference type="PANTHER" id="PTHR15398:SF4">
    <property type="entry name" value="BROMODOMAIN-CONTAINING PROTEIN 8 ISOFORM X1"/>
    <property type="match status" value="1"/>
</dbReference>
<sequence>MASDIPHWSIREKLMLASCVSRFNEDWGQVSKQMRQLTELSMSSEYFSQKNCAQQYTNLAESLKSAHKLRKRNSDSFHSPTTPSTLTSSSDEEPVVNQLINKLTNDRLDELRNILQKERAMYKKLRKEIEAIKNGEYDSQLEVKPEQSQNPSGVDTEKDLNKNLSVSVDTEPTVKSTLSPTAHLCHPISPTTPLSIGEANLISSPSRSPARLVCTQLSPTKSVIRSPPPPPLPPPSSNKPVVAEEKVLTSPTKEKAVSSTEKEPKKEKSKTPVSSPNKPIILTLKSPFKSENMGNTERKLAKKSLETVKKLTSPTCVQEPNKTSPLVPVLRRRISDINSASKRNDSEVRGIFICELNQRTYESIHAHFHFLYISESSSSSENVTQPNISTRSPSVPQVSPISVTTPIPQHIVVSSARGSPHVIPPNFQDFESYRAWKRTVLNVFTVVSGHKHANLFYKPVSDEQAPFYSKLIRKPTCLNELKKNIESQQIASTEVFKRDLLLVFANAVMYNPRQHEVHMMAVSMAEDTLPRTMELLDTLLAEPFPFSSSSSATATSTSAAVAVQQTPQHATRHSATSFSSNASFDSSTTTTNVGETPHSPSTQIDSPILSTTRSMRNCGRGPTTAAISTPKATERPALRKRELSETSSSDGMAPAAKRRALNNNL</sequence>
<proteinExistence type="predicted"/>
<dbReference type="AlphaFoldDB" id="A0A915JM48"/>
<dbReference type="PANTHER" id="PTHR15398">
    <property type="entry name" value="BROMODOMAIN-CONTAINING PROTEIN 8"/>
    <property type="match status" value="1"/>
</dbReference>
<keyword evidence="6" id="KW-1185">Reference proteome</keyword>
<feature type="compositionally biased region" description="Basic and acidic residues" evidence="4">
    <location>
        <begin position="632"/>
        <end position="644"/>
    </location>
</feature>
<feature type="region of interest" description="Disordered" evidence="4">
    <location>
        <begin position="70"/>
        <end position="93"/>
    </location>
</feature>
<feature type="compositionally biased region" description="Pro residues" evidence="4">
    <location>
        <begin position="226"/>
        <end position="237"/>
    </location>
</feature>
<dbReference type="InterPro" id="IPR001487">
    <property type="entry name" value="Bromodomain"/>
</dbReference>
<name>A0A915JM48_ROMCU</name>
<evidence type="ECO:0000256" key="1">
    <source>
        <dbReference type="ARBA" id="ARBA00023117"/>
    </source>
</evidence>
<evidence type="ECO:0000313" key="6">
    <source>
        <dbReference type="Proteomes" id="UP000887565"/>
    </source>
</evidence>
<feature type="region of interest" description="Disordered" evidence="4">
    <location>
        <begin position="219"/>
        <end position="280"/>
    </location>
</feature>
<feature type="domain" description="Bromo" evidence="5">
    <location>
        <begin position="448"/>
        <end position="518"/>
    </location>
</feature>
<dbReference type="WBParaSite" id="nRc.2.0.1.t27183-RA">
    <property type="protein sequence ID" value="nRc.2.0.1.t27183-RA"/>
    <property type="gene ID" value="nRc.2.0.1.g27183"/>
</dbReference>
<feature type="compositionally biased region" description="Low complexity" evidence="4">
    <location>
        <begin position="79"/>
        <end position="89"/>
    </location>
</feature>
<organism evidence="6 7">
    <name type="scientific">Romanomermis culicivorax</name>
    <name type="common">Nematode worm</name>
    <dbReference type="NCBI Taxonomy" id="13658"/>
    <lineage>
        <taxon>Eukaryota</taxon>
        <taxon>Metazoa</taxon>
        <taxon>Ecdysozoa</taxon>
        <taxon>Nematoda</taxon>
        <taxon>Enoplea</taxon>
        <taxon>Dorylaimia</taxon>
        <taxon>Mermithida</taxon>
        <taxon>Mermithoidea</taxon>
        <taxon>Mermithidae</taxon>
        <taxon>Romanomermis</taxon>
    </lineage>
</organism>
<feature type="compositionally biased region" description="Polar residues" evidence="4">
    <location>
        <begin position="598"/>
        <end position="615"/>
    </location>
</feature>
<keyword evidence="3" id="KW-0175">Coiled coil</keyword>
<evidence type="ECO:0000259" key="5">
    <source>
        <dbReference type="PROSITE" id="PS50014"/>
    </source>
</evidence>
<evidence type="ECO:0000256" key="4">
    <source>
        <dbReference type="SAM" id="MobiDB-lite"/>
    </source>
</evidence>
<dbReference type="Pfam" id="PF00439">
    <property type="entry name" value="Bromodomain"/>
    <property type="match status" value="1"/>
</dbReference>
<feature type="compositionally biased region" description="Basic and acidic residues" evidence="4">
    <location>
        <begin position="242"/>
        <end position="270"/>
    </location>
</feature>
<dbReference type="SMART" id="SM00297">
    <property type="entry name" value="BROMO"/>
    <property type="match status" value="1"/>
</dbReference>
<protein>
    <submittedName>
        <fullName evidence="7">Bromo domain-containing protein</fullName>
    </submittedName>
</protein>
<feature type="region of interest" description="Disordered" evidence="4">
    <location>
        <begin position="140"/>
        <end position="164"/>
    </location>
</feature>
<evidence type="ECO:0000256" key="3">
    <source>
        <dbReference type="SAM" id="Coils"/>
    </source>
</evidence>
<dbReference type="PRINTS" id="PR00503">
    <property type="entry name" value="BROMODOMAIN"/>
</dbReference>